<sequence>MATTIAQHPPAMKVGGRRLSVNSRPKPAVGAGQKSPTPPSQEQEPTDYPRPVAPGDQQVHDPQHPHDDHEEVPKKDKKRGHGALDHERRLQESLHRKAEQNRPTRDLANAKNDRGGKIIGQPAGKAIVV</sequence>
<evidence type="ECO:0000256" key="1">
    <source>
        <dbReference type="SAM" id="MobiDB-lite"/>
    </source>
</evidence>
<proteinExistence type="predicted"/>
<accession>A0AAW0GVH7</accession>
<feature type="region of interest" description="Disordered" evidence="1">
    <location>
        <begin position="1"/>
        <end position="129"/>
    </location>
</feature>
<name>A0AAW0GVH7_9APHY</name>
<organism evidence="2 3">
    <name type="scientific">Cerrena zonata</name>
    <dbReference type="NCBI Taxonomy" id="2478898"/>
    <lineage>
        <taxon>Eukaryota</taxon>
        <taxon>Fungi</taxon>
        <taxon>Dikarya</taxon>
        <taxon>Basidiomycota</taxon>
        <taxon>Agaricomycotina</taxon>
        <taxon>Agaricomycetes</taxon>
        <taxon>Polyporales</taxon>
        <taxon>Cerrenaceae</taxon>
        <taxon>Cerrena</taxon>
    </lineage>
</organism>
<evidence type="ECO:0000313" key="3">
    <source>
        <dbReference type="Proteomes" id="UP001385951"/>
    </source>
</evidence>
<feature type="compositionally biased region" description="Basic and acidic residues" evidence="1">
    <location>
        <begin position="58"/>
        <end position="74"/>
    </location>
</feature>
<keyword evidence="3" id="KW-1185">Reference proteome</keyword>
<dbReference type="Proteomes" id="UP001385951">
    <property type="component" value="Unassembled WGS sequence"/>
</dbReference>
<gene>
    <name evidence="2" type="ORF">QCA50_002414</name>
</gene>
<protein>
    <submittedName>
        <fullName evidence="2">Uncharacterized protein</fullName>
    </submittedName>
</protein>
<dbReference type="AlphaFoldDB" id="A0AAW0GVH7"/>
<dbReference type="EMBL" id="JASBNA010000002">
    <property type="protein sequence ID" value="KAK7695224.1"/>
    <property type="molecule type" value="Genomic_DNA"/>
</dbReference>
<comment type="caution">
    <text evidence="2">The sequence shown here is derived from an EMBL/GenBank/DDBJ whole genome shotgun (WGS) entry which is preliminary data.</text>
</comment>
<reference evidence="2 3" key="1">
    <citation type="submission" date="2022-09" db="EMBL/GenBank/DDBJ databases">
        <authorList>
            <person name="Palmer J.M."/>
        </authorList>
    </citation>
    <scope>NUCLEOTIDE SEQUENCE [LARGE SCALE GENOMIC DNA]</scope>
    <source>
        <strain evidence="2 3">DSM 7382</strain>
    </source>
</reference>
<feature type="compositionally biased region" description="Basic and acidic residues" evidence="1">
    <location>
        <begin position="82"/>
        <end position="105"/>
    </location>
</feature>
<evidence type="ECO:0000313" key="2">
    <source>
        <dbReference type="EMBL" id="KAK7695224.1"/>
    </source>
</evidence>